<dbReference type="Proteomes" id="UP000683360">
    <property type="component" value="Unassembled WGS sequence"/>
</dbReference>
<evidence type="ECO:0000256" key="1">
    <source>
        <dbReference type="SAM" id="MobiDB-lite"/>
    </source>
</evidence>
<sequence>MRKTDNSFSLAPTMEDTIMASKLHMIVSSTVFELPVSSFHISPLQPFCEISQKLSSTPSSDVCVHSKSVITIQTPPLSSPKASVITSSVILPSSQSSKMLQAQTFFPNATLTIVREICGNGIVAIFIAIDTDSCRDSGIATVPDNCHDCCIAKTSVCMLLSPTISAEMLASLSSQNSAIMLSALSLPSLWTQAETKNKQHTNSRLSTQPDQLQIQSPQQNIPIVSTSKTSVLDIPTLAILKCLVKGDSS</sequence>
<evidence type="ECO:0000313" key="3">
    <source>
        <dbReference type="Proteomes" id="UP000683360"/>
    </source>
</evidence>
<proteinExistence type="predicted"/>
<accession>A0A8S3QMH9</accession>
<keyword evidence="3" id="KW-1185">Reference proteome</keyword>
<organism evidence="2 3">
    <name type="scientific">Mytilus edulis</name>
    <name type="common">Blue mussel</name>
    <dbReference type="NCBI Taxonomy" id="6550"/>
    <lineage>
        <taxon>Eukaryota</taxon>
        <taxon>Metazoa</taxon>
        <taxon>Spiralia</taxon>
        <taxon>Lophotrochozoa</taxon>
        <taxon>Mollusca</taxon>
        <taxon>Bivalvia</taxon>
        <taxon>Autobranchia</taxon>
        <taxon>Pteriomorphia</taxon>
        <taxon>Mytilida</taxon>
        <taxon>Mytiloidea</taxon>
        <taxon>Mytilidae</taxon>
        <taxon>Mytilinae</taxon>
        <taxon>Mytilus</taxon>
    </lineage>
</organism>
<feature type="region of interest" description="Disordered" evidence="1">
    <location>
        <begin position="197"/>
        <end position="218"/>
    </location>
</feature>
<gene>
    <name evidence="2" type="ORF">MEDL_10979</name>
</gene>
<feature type="compositionally biased region" description="Low complexity" evidence="1">
    <location>
        <begin position="208"/>
        <end position="218"/>
    </location>
</feature>
<dbReference type="AlphaFoldDB" id="A0A8S3QMH9"/>
<evidence type="ECO:0000313" key="2">
    <source>
        <dbReference type="EMBL" id="CAG2196035.1"/>
    </source>
</evidence>
<name>A0A8S3QMH9_MYTED</name>
<protein>
    <submittedName>
        <fullName evidence="2">Uncharacterized protein</fullName>
    </submittedName>
</protein>
<comment type="caution">
    <text evidence="2">The sequence shown here is derived from an EMBL/GenBank/DDBJ whole genome shotgun (WGS) entry which is preliminary data.</text>
</comment>
<reference evidence="2" key="1">
    <citation type="submission" date="2021-03" db="EMBL/GenBank/DDBJ databases">
        <authorList>
            <person name="Bekaert M."/>
        </authorList>
    </citation>
    <scope>NUCLEOTIDE SEQUENCE</scope>
</reference>
<dbReference type="EMBL" id="CAJPWZ010000543">
    <property type="protein sequence ID" value="CAG2196035.1"/>
    <property type="molecule type" value="Genomic_DNA"/>
</dbReference>
<feature type="compositionally biased region" description="Polar residues" evidence="1">
    <location>
        <begin position="197"/>
        <end position="207"/>
    </location>
</feature>